<dbReference type="EMBL" id="BMAT01003988">
    <property type="protein sequence ID" value="GFR65929.1"/>
    <property type="molecule type" value="Genomic_DNA"/>
</dbReference>
<dbReference type="AlphaFoldDB" id="A0AAV4EYZ4"/>
<dbReference type="Proteomes" id="UP000762676">
    <property type="component" value="Unassembled WGS sequence"/>
</dbReference>
<name>A0AAV4EYZ4_9GAST</name>
<evidence type="ECO:0000313" key="1">
    <source>
        <dbReference type="EMBL" id="GFR65929.1"/>
    </source>
</evidence>
<comment type="caution">
    <text evidence="1">The sequence shown here is derived from an EMBL/GenBank/DDBJ whole genome shotgun (WGS) entry which is preliminary data.</text>
</comment>
<protein>
    <submittedName>
        <fullName evidence="1">Uncharacterized protein</fullName>
    </submittedName>
</protein>
<sequence>MLCRVEDVNVPCPDYTCFPAYRYKCKGDKAVPDGEVVLLRKNYKPAPWCNPVRHIKQVKHCVELYCGKSREFDVDMPNNYRTVYIDENAMKKVRLQGENQEKKAYIYLPFEQQKEPGRNKESKRVFYESMKVNTKESGPKEAYKKLDRYALLGD</sequence>
<proteinExistence type="predicted"/>
<reference evidence="1 2" key="1">
    <citation type="journal article" date="2021" name="Elife">
        <title>Chloroplast acquisition without the gene transfer in kleptoplastic sea slugs, Plakobranchus ocellatus.</title>
        <authorList>
            <person name="Maeda T."/>
            <person name="Takahashi S."/>
            <person name="Yoshida T."/>
            <person name="Shimamura S."/>
            <person name="Takaki Y."/>
            <person name="Nagai Y."/>
            <person name="Toyoda A."/>
            <person name="Suzuki Y."/>
            <person name="Arimoto A."/>
            <person name="Ishii H."/>
            <person name="Satoh N."/>
            <person name="Nishiyama T."/>
            <person name="Hasebe M."/>
            <person name="Maruyama T."/>
            <person name="Minagawa J."/>
            <person name="Obokata J."/>
            <person name="Shigenobu S."/>
        </authorList>
    </citation>
    <scope>NUCLEOTIDE SEQUENCE [LARGE SCALE GENOMIC DNA]</scope>
</reference>
<accession>A0AAV4EYZ4</accession>
<keyword evidence="2" id="KW-1185">Reference proteome</keyword>
<evidence type="ECO:0000313" key="2">
    <source>
        <dbReference type="Proteomes" id="UP000762676"/>
    </source>
</evidence>
<gene>
    <name evidence="1" type="ORF">ElyMa_001958500</name>
</gene>
<organism evidence="1 2">
    <name type="scientific">Elysia marginata</name>
    <dbReference type="NCBI Taxonomy" id="1093978"/>
    <lineage>
        <taxon>Eukaryota</taxon>
        <taxon>Metazoa</taxon>
        <taxon>Spiralia</taxon>
        <taxon>Lophotrochozoa</taxon>
        <taxon>Mollusca</taxon>
        <taxon>Gastropoda</taxon>
        <taxon>Heterobranchia</taxon>
        <taxon>Euthyneura</taxon>
        <taxon>Panpulmonata</taxon>
        <taxon>Sacoglossa</taxon>
        <taxon>Placobranchoidea</taxon>
        <taxon>Plakobranchidae</taxon>
        <taxon>Elysia</taxon>
    </lineage>
</organism>